<gene>
    <name evidence="1" type="ORF">ACFPFM_08610</name>
</gene>
<dbReference type="PANTHER" id="PTHR15394">
    <property type="entry name" value="SERINE HYDROLASE RBBP9"/>
    <property type="match status" value="1"/>
</dbReference>
<dbReference type="GO" id="GO:0016787">
    <property type="term" value="F:hydrolase activity"/>
    <property type="evidence" value="ECO:0007669"/>
    <property type="project" value="UniProtKB-KW"/>
</dbReference>
<keyword evidence="2" id="KW-1185">Reference proteome</keyword>
<dbReference type="InterPro" id="IPR029058">
    <property type="entry name" value="AB_hydrolase_fold"/>
</dbReference>
<dbReference type="EMBL" id="JBHSJB010000007">
    <property type="protein sequence ID" value="MFC5053820.1"/>
    <property type="molecule type" value="Genomic_DNA"/>
</dbReference>
<evidence type="ECO:0000313" key="2">
    <source>
        <dbReference type="Proteomes" id="UP001595833"/>
    </source>
</evidence>
<name>A0ABV9XU53_9PSEU</name>
<protein>
    <submittedName>
        <fullName evidence="1">RBBP9/YdeN family alpha/beta hydrolase</fullName>
    </submittedName>
</protein>
<accession>A0ABV9XU53</accession>
<dbReference type="RefSeq" id="WP_344036696.1">
    <property type="nucleotide sequence ID" value="NZ_BAAAKE010000005.1"/>
</dbReference>
<dbReference type="PANTHER" id="PTHR15394:SF3">
    <property type="entry name" value="SERINE HYDROLASE RBBP9"/>
    <property type="match status" value="1"/>
</dbReference>
<proteinExistence type="predicted"/>
<dbReference type="Gene3D" id="3.40.50.1820">
    <property type="entry name" value="alpha/beta hydrolase"/>
    <property type="match status" value="1"/>
</dbReference>
<dbReference type="SUPFAM" id="SSF53474">
    <property type="entry name" value="alpha/beta-Hydrolases"/>
    <property type="match status" value="1"/>
</dbReference>
<sequence length="197" mass="21021">MSFPHALILPGLGGSGPGHWQNWLAGELARHGGSVDVPEFTAPDQPRLDVWLDELRGHLAAVPASSAHERVVVAHSLACLLWLHHAAGEVDEASRVDRVLLVAPPAPDFDGEPLIREFLHPVLDPTTVRRAAVSTRVVVGEGDPHCSLAEAKELAEALRVDLDVVVGGGHLNADAGYGSWAAVLKWVRSGRTPLTPR</sequence>
<keyword evidence="1" id="KW-0378">Hydrolase</keyword>
<dbReference type="InterPro" id="IPR010662">
    <property type="entry name" value="RBBP9/YdeN"/>
</dbReference>
<comment type="caution">
    <text evidence="1">The sequence shown here is derived from an EMBL/GenBank/DDBJ whole genome shotgun (WGS) entry which is preliminary data.</text>
</comment>
<dbReference type="Proteomes" id="UP001595833">
    <property type="component" value="Unassembled WGS sequence"/>
</dbReference>
<dbReference type="Pfam" id="PF06821">
    <property type="entry name" value="Ser_hydrolase"/>
    <property type="match status" value="1"/>
</dbReference>
<reference evidence="2" key="1">
    <citation type="journal article" date="2019" name="Int. J. Syst. Evol. Microbiol.">
        <title>The Global Catalogue of Microorganisms (GCM) 10K type strain sequencing project: providing services to taxonomists for standard genome sequencing and annotation.</title>
        <authorList>
            <consortium name="The Broad Institute Genomics Platform"/>
            <consortium name="The Broad Institute Genome Sequencing Center for Infectious Disease"/>
            <person name="Wu L."/>
            <person name="Ma J."/>
        </authorList>
    </citation>
    <scope>NUCLEOTIDE SEQUENCE [LARGE SCALE GENOMIC DNA]</scope>
    <source>
        <strain evidence="2">KCTC 12848</strain>
    </source>
</reference>
<organism evidence="1 2">
    <name type="scientific">Saccharothrix xinjiangensis</name>
    <dbReference type="NCBI Taxonomy" id="204798"/>
    <lineage>
        <taxon>Bacteria</taxon>
        <taxon>Bacillati</taxon>
        <taxon>Actinomycetota</taxon>
        <taxon>Actinomycetes</taxon>
        <taxon>Pseudonocardiales</taxon>
        <taxon>Pseudonocardiaceae</taxon>
        <taxon>Saccharothrix</taxon>
    </lineage>
</organism>
<evidence type="ECO:0000313" key="1">
    <source>
        <dbReference type="EMBL" id="MFC5053820.1"/>
    </source>
</evidence>